<protein>
    <recommendedName>
        <fullName evidence="1">Reverse transcriptase zinc-binding domain-containing protein</fullName>
    </recommendedName>
</protein>
<sequence length="299" mass="35203">MLANWIWRLGCEEHSLRKKILCAKYGMNCIDVRWQWHNLKQDLAFVKAIHMMFEKDTSTASCLKEGIQIVIGRGDRASFWEDIQWDAIPLRVAFPQIYALSNKKVGKVCEFGKWKGVNWEWDVPLRRHLFDWENEQLNCLITALDNVKLRNWIPDTISWSFSPNGAFSVSSFRKCVEGTPVVNHCNSMLVWNGFCPPKVEVFVWNLMKGRTLVKDVMRRFGMDVSLNPSCTFCNQYYETIDHVFLQCNWSWNLWKVCMSWWDVPCYINNSLNEWTEGWLGLCLSVSSKRWWCILFSAIV</sequence>
<evidence type="ECO:0000259" key="1">
    <source>
        <dbReference type="Pfam" id="PF13966"/>
    </source>
</evidence>
<reference evidence="2" key="1">
    <citation type="journal article" date="2023" name="Plant J.">
        <title>Genome sequences and population genomics provide insights into the demographic history, inbreeding, and mutation load of two 'living fossil' tree species of Dipteronia.</title>
        <authorList>
            <person name="Feng Y."/>
            <person name="Comes H.P."/>
            <person name="Chen J."/>
            <person name="Zhu S."/>
            <person name="Lu R."/>
            <person name="Zhang X."/>
            <person name="Li P."/>
            <person name="Qiu J."/>
            <person name="Olsen K.M."/>
            <person name="Qiu Y."/>
        </authorList>
    </citation>
    <scope>NUCLEOTIDE SEQUENCE</scope>
    <source>
        <strain evidence="2">NBL</strain>
    </source>
</reference>
<dbReference type="PANTHER" id="PTHR36617">
    <property type="entry name" value="PROTEIN, PUTATIVE-RELATED"/>
    <property type="match status" value="1"/>
</dbReference>
<dbReference type="PANTHER" id="PTHR36617:SF5">
    <property type="entry name" value="OS05G0421675 PROTEIN"/>
    <property type="match status" value="1"/>
</dbReference>
<dbReference type="Pfam" id="PF13966">
    <property type="entry name" value="zf-RVT"/>
    <property type="match status" value="1"/>
</dbReference>
<evidence type="ECO:0000313" key="3">
    <source>
        <dbReference type="Proteomes" id="UP001281410"/>
    </source>
</evidence>
<name>A0AAE0AEC1_9ROSI</name>
<evidence type="ECO:0000313" key="2">
    <source>
        <dbReference type="EMBL" id="KAK3211873.1"/>
    </source>
</evidence>
<dbReference type="InterPro" id="IPR026960">
    <property type="entry name" value="RVT-Znf"/>
</dbReference>
<proteinExistence type="predicted"/>
<gene>
    <name evidence="2" type="ORF">Dsin_016579</name>
</gene>
<feature type="domain" description="Reverse transcriptase zinc-binding" evidence="1">
    <location>
        <begin position="182"/>
        <end position="254"/>
    </location>
</feature>
<dbReference type="AlphaFoldDB" id="A0AAE0AEC1"/>
<dbReference type="EMBL" id="JANJYJ010000005">
    <property type="protein sequence ID" value="KAK3211873.1"/>
    <property type="molecule type" value="Genomic_DNA"/>
</dbReference>
<organism evidence="2 3">
    <name type="scientific">Dipteronia sinensis</name>
    <dbReference type="NCBI Taxonomy" id="43782"/>
    <lineage>
        <taxon>Eukaryota</taxon>
        <taxon>Viridiplantae</taxon>
        <taxon>Streptophyta</taxon>
        <taxon>Embryophyta</taxon>
        <taxon>Tracheophyta</taxon>
        <taxon>Spermatophyta</taxon>
        <taxon>Magnoliopsida</taxon>
        <taxon>eudicotyledons</taxon>
        <taxon>Gunneridae</taxon>
        <taxon>Pentapetalae</taxon>
        <taxon>rosids</taxon>
        <taxon>malvids</taxon>
        <taxon>Sapindales</taxon>
        <taxon>Sapindaceae</taxon>
        <taxon>Hippocastanoideae</taxon>
        <taxon>Acereae</taxon>
        <taxon>Dipteronia</taxon>
    </lineage>
</organism>
<accession>A0AAE0AEC1</accession>
<comment type="caution">
    <text evidence="2">The sequence shown here is derived from an EMBL/GenBank/DDBJ whole genome shotgun (WGS) entry which is preliminary data.</text>
</comment>
<keyword evidence="3" id="KW-1185">Reference proteome</keyword>
<dbReference type="Proteomes" id="UP001281410">
    <property type="component" value="Unassembled WGS sequence"/>
</dbReference>